<dbReference type="InterPro" id="IPR054528">
    <property type="entry name" value="TcaA_5th"/>
</dbReference>
<dbReference type="Pfam" id="PF22820">
    <property type="entry name" value="TcaA_3rd_4th"/>
    <property type="match status" value="1"/>
</dbReference>
<dbReference type="PANTHER" id="PTHR40038">
    <property type="entry name" value="MEMBRANE-ASSOCIATED PROTEIN TCAA"/>
    <property type="match status" value="1"/>
</dbReference>
<dbReference type="InterPro" id="IPR054530">
    <property type="entry name" value="TcaA_4th"/>
</dbReference>
<protein>
    <recommendedName>
        <fullName evidence="7">Zinc-ribbon domain-containing protein</fullName>
    </recommendedName>
</protein>
<dbReference type="PANTHER" id="PTHR40038:SF1">
    <property type="entry name" value="MEMBRANE-ASSOCIATED PROTEIN TCAA"/>
    <property type="match status" value="1"/>
</dbReference>
<dbReference type="RefSeq" id="WP_244754198.1">
    <property type="nucleotide sequence ID" value="NZ_CP095074.1"/>
</dbReference>
<evidence type="ECO:0000259" key="3">
    <source>
        <dbReference type="Pfam" id="PF22819"/>
    </source>
</evidence>
<organism evidence="5 6">
    <name type="scientific">Halobacillus shinanisalinarum</name>
    <dbReference type="NCBI Taxonomy" id="2932258"/>
    <lineage>
        <taxon>Bacteria</taxon>
        <taxon>Bacillati</taxon>
        <taxon>Bacillota</taxon>
        <taxon>Bacilli</taxon>
        <taxon>Bacillales</taxon>
        <taxon>Bacillaceae</taxon>
        <taxon>Halobacillus</taxon>
    </lineage>
</organism>
<sequence>MDHLSYCKQCGNSLAEGEQYCTSCGTKQTGTTKKTETNSKKVTTSEKTMSKRSRVLIGIFVGVVILLFGAHFALSSFLDPIKQIKAMDRAVSEQNSDTFLDYVTIDEEALMNSEEYVSSLANADWEAMREQFMVHLEDGVGDFDQTVTDSHGHERFIVKKNDIALGLYTTYEIEALPFHVSITSNYDHSAFAIEDINIKVEKANEPSKPFKAYPGTYEVTGTMTNAFGEITMAEEITVTSQESQTQLNFPESNAWPTSDVDGATLFVNGESTKKTVEEFEALGPFPKGKEVSMHAEWKTPDGETIKSEPITEDGDDFGNYHFAFELPVMKEEGKEAVKTGEEFTVDAAGEFVLGFRDAYEFSLNERDYSYIEEYLLDGSDADIGLSEYIGDLKDEDYTYDFTENFITGAEQVKKGLFKVFTNEKFLFTNHLGDQIDYEREKIYTVVTHEKGYQIKKIDINETNRNEL</sequence>
<evidence type="ECO:0000259" key="4">
    <source>
        <dbReference type="Pfam" id="PF22820"/>
    </source>
</evidence>
<keyword evidence="6" id="KW-1185">Reference proteome</keyword>
<feature type="region of interest" description="Disordered" evidence="1">
    <location>
        <begin position="26"/>
        <end position="45"/>
    </location>
</feature>
<keyword evidence="2" id="KW-0472">Membrane</keyword>
<gene>
    <name evidence="5" type="ORF">MUO14_05920</name>
</gene>
<accession>A0ABY4H2F5</accession>
<dbReference type="Proteomes" id="UP000831880">
    <property type="component" value="Chromosome"/>
</dbReference>
<evidence type="ECO:0000256" key="2">
    <source>
        <dbReference type="SAM" id="Phobius"/>
    </source>
</evidence>
<keyword evidence="2" id="KW-1133">Transmembrane helix</keyword>
<keyword evidence="2" id="KW-0812">Transmembrane</keyword>
<reference evidence="5 6" key="1">
    <citation type="submission" date="2022-04" db="EMBL/GenBank/DDBJ databases">
        <title>Halobacillus sp. isolated from saltern.</title>
        <authorList>
            <person name="Won M."/>
            <person name="Lee C.-M."/>
            <person name="Woen H.-Y."/>
            <person name="Kwon S.-W."/>
        </authorList>
    </citation>
    <scope>NUCLEOTIDE SEQUENCE [LARGE SCALE GENOMIC DNA]</scope>
    <source>
        <strain evidence="5 6">SSTM10-2</strain>
    </source>
</reference>
<evidence type="ECO:0000313" key="6">
    <source>
        <dbReference type="Proteomes" id="UP000831880"/>
    </source>
</evidence>
<name>A0ABY4H2F5_9BACI</name>
<dbReference type="EMBL" id="CP095074">
    <property type="protein sequence ID" value="UOQ94489.1"/>
    <property type="molecule type" value="Genomic_DNA"/>
</dbReference>
<evidence type="ECO:0000313" key="5">
    <source>
        <dbReference type="EMBL" id="UOQ94489.1"/>
    </source>
</evidence>
<feature type="domain" description="TcaA 4th" evidence="4">
    <location>
        <begin position="257"/>
        <end position="319"/>
    </location>
</feature>
<dbReference type="Pfam" id="PF22819">
    <property type="entry name" value="TcaA_5th"/>
    <property type="match status" value="1"/>
</dbReference>
<evidence type="ECO:0000256" key="1">
    <source>
        <dbReference type="SAM" id="MobiDB-lite"/>
    </source>
</evidence>
<proteinExistence type="predicted"/>
<feature type="transmembrane region" description="Helical" evidence="2">
    <location>
        <begin position="55"/>
        <end position="74"/>
    </location>
</feature>
<evidence type="ECO:0008006" key="7">
    <source>
        <dbReference type="Google" id="ProtNLM"/>
    </source>
</evidence>
<feature type="domain" description="TcaA protein NTF2-like" evidence="3">
    <location>
        <begin position="346"/>
        <end position="457"/>
    </location>
</feature>